<keyword evidence="2" id="KW-0067">ATP-binding</keyword>
<evidence type="ECO:0000256" key="3">
    <source>
        <dbReference type="SAM" id="Coils"/>
    </source>
</evidence>
<comment type="caution">
    <text evidence="4">The sequence shown here is derived from an EMBL/GenBank/DDBJ whole genome shotgun (WGS) entry which is preliminary data.</text>
</comment>
<dbReference type="PANTHER" id="PTHR19375">
    <property type="entry name" value="HEAT SHOCK PROTEIN 70KDA"/>
    <property type="match status" value="1"/>
</dbReference>
<dbReference type="PROSITE" id="PS01036">
    <property type="entry name" value="HSP70_3"/>
    <property type="match status" value="1"/>
</dbReference>
<sequence>MGKIIGIDLGTTNSVVAIIEGGKPVIIENAEGGRTTPSTVAFTKKGERLVGLLAKRQAVTNPENTIFSVKRLIGRRYTDEEVQKAKKYLPFKLVPGGHTDVKIEAKGKNYSPQEISAMVLQKLKKSAEDHIGEKISDAVITVPAYFGDNQREATKSAGKIAGLNVLRIINEPTAAAFAYKFDKKDKKEYEKVAVFDLGGGTFDISILDIGEEGVYEVKSTNGNTFLGGDDFDQEIIDWLVVGFKKDNGIDLKNDQMALQRLKEAAEKAKCELSSSLETEINLPFITADASGPKHLSVTLTRAKLEQLTADLIESTVKPCYTALEDAKLKAEDIDEIILVGGQTRMPKVQETVKRIFGKEANKGINPDEVVALGAAIQAGQLGGELKDKEILLIDVTPLSLGIETLGGVATKLIEKNTSIPTSKSQIFSTAADNQSAVDINVLQGERSMAKDNTSLGRFQLVGIPLAPRGIPQIEVSFDIDVNGIVNVKAKDLGTQKEQKITITASSGLTDEEIDKKVKETENLFI</sequence>
<accession>X0Z830</accession>
<gene>
    <name evidence="4" type="ORF">S01H4_00830</name>
</gene>
<keyword evidence="3" id="KW-0175">Coiled coil</keyword>
<dbReference type="InterPro" id="IPR018181">
    <property type="entry name" value="Heat_shock_70_CS"/>
</dbReference>
<keyword evidence="1" id="KW-0547">Nucleotide-binding</keyword>
<dbReference type="NCBIfam" id="NF001413">
    <property type="entry name" value="PRK00290.1"/>
    <property type="match status" value="1"/>
</dbReference>
<evidence type="ECO:0000256" key="2">
    <source>
        <dbReference type="ARBA" id="ARBA00022840"/>
    </source>
</evidence>
<dbReference type="CDD" id="cd10234">
    <property type="entry name" value="ASKHA_NBD_HSP70_DnaK-like"/>
    <property type="match status" value="1"/>
</dbReference>
<dbReference type="InterPro" id="IPR043129">
    <property type="entry name" value="ATPase_NBD"/>
</dbReference>
<dbReference type="PROSITE" id="PS00329">
    <property type="entry name" value="HSP70_2"/>
    <property type="match status" value="1"/>
</dbReference>
<dbReference type="EMBL" id="BART01000129">
    <property type="protein sequence ID" value="GAG65284.1"/>
    <property type="molecule type" value="Genomic_DNA"/>
</dbReference>
<dbReference type="GO" id="GO:0005524">
    <property type="term" value="F:ATP binding"/>
    <property type="evidence" value="ECO:0007669"/>
    <property type="project" value="UniProtKB-KW"/>
</dbReference>
<dbReference type="AlphaFoldDB" id="X0Z830"/>
<dbReference type="Pfam" id="PF00012">
    <property type="entry name" value="HSP70"/>
    <property type="match status" value="1"/>
</dbReference>
<dbReference type="Gene3D" id="2.60.34.10">
    <property type="entry name" value="Substrate Binding Domain Of DNAk, Chain A, domain 1"/>
    <property type="match status" value="1"/>
</dbReference>
<feature type="coiled-coil region" evidence="3">
    <location>
        <begin position="251"/>
        <end position="278"/>
    </location>
</feature>
<dbReference type="GO" id="GO:0051082">
    <property type="term" value="F:unfolded protein binding"/>
    <property type="evidence" value="ECO:0007669"/>
    <property type="project" value="InterPro"/>
</dbReference>
<dbReference type="SUPFAM" id="SSF100920">
    <property type="entry name" value="Heat shock protein 70kD (HSP70), peptide-binding domain"/>
    <property type="match status" value="1"/>
</dbReference>
<evidence type="ECO:0000256" key="1">
    <source>
        <dbReference type="ARBA" id="ARBA00022741"/>
    </source>
</evidence>
<dbReference type="InterPro" id="IPR029047">
    <property type="entry name" value="HSP70_peptide-bd_sf"/>
</dbReference>
<name>X0Z830_9ZZZZ</name>
<organism evidence="4">
    <name type="scientific">marine sediment metagenome</name>
    <dbReference type="NCBI Taxonomy" id="412755"/>
    <lineage>
        <taxon>unclassified sequences</taxon>
        <taxon>metagenomes</taxon>
        <taxon>ecological metagenomes</taxon>
    </lineage>
</organism>
<protein>
    <recommendedName>
        <fullName evidence="5">HSP70</fullName>
    </recommendedName>
</protein>
<reference evidence="4" key="1">
    <citation type="journal article" date="2014" name="Front. Microbiol.">
        <title>High frequency of phylogenetically diverse reductive dehalogenase-homologous genes in deep subseafloor sedimentary metagenomes.</title>
        <authorList>
            <person name="Kawai M."/>
            <person name="Futagami T."/>
            <person name="Toyoda A."/>
            <person name="Takaki Y."/>
            <person name="Nishi S."/>
            <person name="Hori S."/>
            <person name="Arai W."/>
            <person name="Tsubouchi T."/>
            <person name="Morono Y."/>
            <person name="Uchiyama I."/>
            <person name="Ito T."/>
            <person name="Fujiyama A."/>
            <person name="Inagaki F."/>
            <person name="Takami H."/>
        </authorList>
    </citation>
    <scope>NUCLEOTIDE SEQUENCE</scope>
    <source>
        <strain evidence="4">Expedition CK06-06</strain>
    </source>
</reference>
<proteinExistence type="predicted"/>
<evidence type="ECO:0000313" key="4">
    <source>
        <dbReference type="EMBL" id="GAG65284.1"/>
    </source>
</evidence>
<evidence type="ECO:0008006" key="5">
    <source>
        <dbReference type="Google" id="ProtNLM"/>
    </source>
</evidence>
<dbReference type="NCBIfam" id="TIGR02350">
    <property type="entry name" value="prok_dnaK"/>
    <property type="match status" value="1"/>
</dbReference>
<dbReference type="FunFam" id="3.30.420.40:FF:000004">
    <property type="entry name" value="Molecular chaperone DnaK"/>
    <property type="match status" value="1"/>
</dbReference>
<dbReference type="Gene3D" id="3.30.420.40">
    <property type="match status" value="2"/>
</dbReference>
<dbReference type="Gene3D" id="3.90.640.10">
    <property type="entry name" value="Actin, Chain A, domain 4"/>
    <property type="match status" value="1"/>
</dbReference>
<dbReference type="GO" id="GO:0140662">
    <property type="term" value="F:ATP-dependent protein folding chaperone"/>
    <property type="evidence" value="ECO:0007669"/>
    <property type="project" value="InterPro"/>
</dbReference>
<dbReference type="InterPro" id="IPR012725">
    <property type="entry name" value="Chaperone_DnaK"/>
</dbReference>
<dbReference type="FunFam" id="2.60.34.10:FF:000001">
    <property type="entry name" value="Molecular chaperone DnaK"/>
    <property type="match status" value="1"/>
</dbReference>
<dbReference type="InterPro" id="IPR013126">
    <property type="entry name" value="Hsp_70_fam"/>
</dbReference>
<dbReference type="PROSITE" id="PS00297">
    <property type="entry name" value="HSP70_1"/>
    <property type="match status" value="1"/>
</dbReference>
<dbReference type="PRINTS" id="PR00301">
    <property type="entry name" value="HEATSHOCK70"/>
</dbReference>
<dbReference type="SUPFAM" id="SSF53067">
    <property type="entry name" value="Actin-like ATPase domain"/>
    <property type="match status" value="2"/>
</dbReference>
<dbReference type="FunFam" id="3.90.640.10:FF:000003">
    <property type="entry name" value="Molecular chaperone DnaK"/>
    <property type="match status" value="1"/>
</dbReference>